<name>A0A238X3Y1_9BACT</name>
<dbReference type="RefSeq" id="WP_089332450.1">
    <property type="nucleotide sequence ID" value="NZ_FZNS01000003.1"/>
</dbReference>
<gene>
    <name evidence="1" type="ORF">SAMN06269173_103471</name>
</gene>
<evidence type="ECO:0000313" key="1">
    <source>
        <dbReference type="EMBL" id="SNR53725.1"/>
    </source>
</evidence>
<reference evidence="2" key="1">
    <citation type="submission" date="2017-06" db="EMBL/GenBank/DDBJ databases">
        <authorList>
            <person name="Varghese N."/>
            <person name="Submissions S."/>
        </authorList>
    </citation>
    <scope>NUCLEOTIDE SEQUENCE [LARGE SCALE GENOMIC DNA]</scope>
    <source>
        <strain evidence="2">DSM 28041</strain>
    </source>
</reference>
<keyword evidence="2" id="KW-1185">Reference proteome</keyword>
<accession>A0A238X3Y1</accession>
<dbReference type="Proteomes" id="UP000198310">
    <property type="component" value="Unassembled WGS sequence"/>
</dbReference>
<proteinExistence type="predicted"/>
<evidence type="ECO:0000313" key="2">
    <source>
        <dbReference type="Proteomes" id="UP000198310"/>
    </source>
</evidence>
<protein>
    <submittedName>
        <fullName evidence="1">Uncharacterized protein</fullName>
    </submittedName>
</protein>
<dbReference type="EMBL" id="FZNS01000003">
    <property type="protein sequence ID" value="SNR53725.1"/>
    <property type="molecule type" value="Genomic_DNA"/>
</dbReference>
<dbReference type="AlphaFoldDB" id="A0A238X3Y1"/>
<sequence>MKRILLLLSGLAFAKEAAAQTSPTPSQVTLSRQLNELMRNPAKPQQQVLMTMNGCHVQQIIRDQQTDTGLSRPVAVSVSKGTSEWAVKIDESLFELKMGFEWPQITKLSYRIAGQEEDEPRHYEIVFERHQNSRSATISLPLYTTDEQVVKNIVRRLETQRQACN</sequence>
<organism evidence="1 2">
    <name type="scientific">Hymenobacter mucosus</name>
    <dbReference type="NCBI Taxonomy" id="1411120"/>
    <lineage>
        <taxon>Bacteria</taxon>
        <taxon>Pseudomonadati</taxon>
        <taxon>Bacteroidota</taxon>
        <taxon>Cytophagia</taxon>
        <taxon>Cytophagales</taxon>
        <taxon>Hymenobacteraceae</taxon>
        <taxon>Hymenobacter</taxon>
    </lineage>
</organism>